<reference evidence="1 2" key="1">
    <citation type="submission" date="2021-03" db="EMBL/GenBank/DDBJ databases">
        <title>Halorubrum sodomense MBLA0099, Whole genome shotgun sequencing.</title>
        <authorList>
            <person name="Seo M.-J."/>
            <person name="Cho E.-S."/>
            <person name="Hwang C.Y."/>
        </authorList>
    </citation>
    <scope>NUCLEOTIDE SEQUENCE [LARGE SCALE GENOMIC DNA]</scope>
    <source>
        <strain evidence="1 2">MBLA0099</strain>
    </source>
</reference>
<gene>
    <name evidence="1" type="ORF">J7656_09720</name>
</gene>
<dbReference type="OrthoDB" id="265487at2157"/>
<dbReference type="RefSeq" id="WP_017343074.1">
    <property type="nucleotide sequence ID" value="NZ_CP073695.1"/>
</dbReference>
<organism evidence="1 2">
    <name type="scientific">Halorubrum ruber</name>
    <dbReference type="NCBI Taxonomy" id="2982524"/>
    <lineage>
        <taxon>Archaea</taxon>
        <taxon>Methanobacteriati</taxon>
        <taxon>Methanobacteriota</taxon>
        <taxon>Stenosarchaea group</taxon>
        <taxon>Halobacteria</taxon>
        <taxon>Halobacteriales</taxon>
        <taxon>Haloferacaceae</taxon>
        <taxon>Halorubrum</taxon>
    </lineage>
</organism>
<proteinExistence type="predicted"/>
<keyword evidence="2" id="KW-1185">Reference proteome</keyword>
<evidence type="ECO:0000313" key="2">
    <source>
        <dbReference type="Proteomes" id="UP000679341"/>
    </source>
</evidence>
<evidence type="ECO:0000313" key="1">
    <source>
        <dbReference type="EMBL" id="QUO46886.1"/>
    </source>
</evidence>
<dbReference type="EMBL" id="CP073695">
    <property type="protein sequence ID" value="QUO46886.1"/>
    <property type="molecule type" value="Genomic_DNA"/>
</dbReference>
<protein>
    <submittedName>
        <fullName evidence="1">Uncharacterized protein</fullName>
    </submittedName>
</protein>
<dbReference type="Proteomes" id="UP000679341">
    <property type="component" value="Chromosome"/>
</dbReference>
<accession>A0A8T8LIW7</accession>
<dbReference type="AlphaFoldDB" id="A0A8T8LIW7"/>
<dbReference type="GeneID" id="64827818"/>
<name>A0A8T8LIW7_9EURY</name>
<dbReference type="KEGG" id="hss:J7656_09720"/>
<sequence length="77" mass="8243">MEEPADSARKAAEYRHDDGSVEIVFAVEDGRVLTVREYPDEAAFADATAAAEYVGQHEGVSELPGVEAFRADGAAEE</sequence>